<keyword evidence="2" id="KW-1185">Reference proteome</keyword>
<dbReference type="InterPro" id="IPR046341">
    <property type="entry name" value="SET_dom_sf"/>
</dbReference>
<name>A0A6A2ZTD2_HIBSY</name>
<gene>
    <name evidence="1" type="ORF">F3Y22_tig00110745pilonHSYRG00012</name>
</gene>
<dbReference type="PANTHER" id="PTHR32108">
    <property type="entry name" value="DNA-DIRECTED RNA POLYMERASE SUBUNIT ALPHA"/>
    <property type="match status" value="1"/>
</dbReference>
<protein>
    <submittedName>
        <fullName evidence="1">Uncharacterized protein</fullName>
    </submittedName>
</protein>
<reference evidence="1" key="1">
    <citation type="submission" date="2019-09" db="EMBL/GenBank/DDBJ databases">
        <title>Draft genome information of white flower Hibiscus syriacus.</title>
        <authorList>
            <person name="Kim Y.-M."/>
        </authorList>
    </citation>
    <scope>NUCLEOTIDE SEQUENCE [LARGE SCALE GENOMIC DNA]</scope>
    <source>
        <strain evidence="1">YM2019G1</strain>
    </source>
</reference>
<dbReference type="EMBL" id="VEPZ02001096">
    <property type="protein sequence ID" value="KAE8695023.1"/>
    <property type="molecule type" value="Genomic_DNA"/>
</dbReference>
<proteinExistence type="predicted"/>
<dbReference type="Gene3D" id="3.90.1410.10">
    <property type="entry name" value="set domain protein methyltransferase, domain 1"/>
    <property type="match status" value="1"/>
</dbReference>
<dbReference type="PANTHER" id="PTHR32108:SF9">
    <property type="entry name" value="REVERSE TRANSCRIPTASE RNASE H-LIKE DOMAIN-CONTAINING PROTEIN"/>
    <property type="match status" value="1"/>
</dbReference>
<evidence type="ECO:0000313" key="1">
    <source>
        <dbReference type="EMBL" id="KAE8695023.1"/>
    </source>
</evidence>
<organism evidence="1 2">
    <name type="scientific">Hibiscus syriacus</name>
    <name type="common">Rose of Sharon</name>
    <dbReference type="NCBI Taxonomy" id="106335"/>
    <lineage>
        <taxon>Eukaryota</taxon>
        <taxon>Viridiplantae</taxon>
        <taxon>Streptophyta</taxon>
        <taxon>Embryophyta</taxon>
        <taxon>Tracheophyta</taxon>
        <taxon>Spermatophyta</taxon>
        <taxon>Magnoliopsida</taxon>
        <taxon>eudicotyledons</taxon>
        <taxon>Gunneridae</taxon>
        <taxon>Pentapetalae</taxon>
        <taxon>rosids</taxon>
        <taxon>malvids</taxon>
        <taxon>Malvales</taxon>
        <taxon>Malvaceae</taxon>
        <taxon>Malvoideae</taxon>
        <taxon>Hibiscus</taxon>
    </lineage>
</organism>
<dbReference type="Proteomes" id="UP000436088">
    <property type="component" value="Unassembled WGS sequence"/>
</dbReference>
<sequence>MIADLERSLQRQQEKDDKPIAELETIVDKFKKQVGEFQIVPFDVGFQWRFLLEQAQQMVKGRDMVIRYFLEQVQKVVNHLYDLPREAEVVRQGIQTVKYEGRRVVNLLEVVRGLEDLVIMIVHRMWNMNWIYFNNSGTPNVAQNPLPNHQEAGINAINGEGKISYTTSRCNRRYRKEMGCYEENKHTPKEDICVTGEVSDQGYGVRCPLIITPKVKLIEKAPAKVVIVVPRPFPYKDDRQYNYQVSTVKEGAHEVEHVSGKAHRDVLLKVLNQTFVPEDIPINKLDRLINNIQVDNIISFSDDEIPSEGIGQAKALDITTHCKGHALPSVLIENGSTLNVMHLVTLKSLPMDNSHMRECQCVVRIFDGTNREVINKIQVPLTIRPATYNIKFLKVKFFINGTLIIINDEEDIVVSVTTDALYIEVDAYTLECSFQSLEIVNTTFLAEGGKISRPRFSKCTKRVLKQTLGKVDEIGKGFGSLLYGRIDSIFPVTKLDQFGLGFQPNHQQKMKEIWNCREIRLARLTMDEIQWEPVIFPHLQDKFRSGGYVFEITLRDLEVSLKDLSINAITTNNTEDVDRFKNRQLPPGFMLDIWTAKVHDGQKAIKGSSISDFLASRSSENYEPLDFEFPDEYLMAISLEEASTSIHQTLSPSHQRLYSLSAAPSPSPSSDFILKLGFLANKSDAFRPLTFKASDAIQLARHYGRCYWELSKARLSMLVVVTSRTGYVLGSEDAIDLEGLCCTCAGTMMVAASANSLNQFVYLLVSTPLLYEFYNYRPEELQYAALLVCCAMRCIIVLLGDEELDHKEAAKEESHEAENCLDISKWYLDMLLATFGNPLWFTDDEMLELRGTILYRATELLKNDLISVYEDKVKGLVKKLLALDGVSERYALKISFGRDLLKMNYFLFSLKMGWVGTMKEIDYDMMTFLALQTLVITCPVERSSEVTISHSGLSGEPVSEIDGKRFEGHDNDNKINGETSISKQEETVWVEGLLPDIDFCNHDLKAVATWEVPVPKLYNEQITDLFDPNQRNLQVEWILCYNFGKGSGTAGASDVPTSSVEVNAHLQPVSRVLDFEEATSKLQKKLEELHLRSYNLLVSSCDNMRTFLVFCFQIAIGDGYYVCNLM</sequence>
<comment type="caution">
    <text evidence="1">The sequence shown here is derived from an EMBL/GenBank/DDBJ whole genome shotgun (WGS) entry which is preliminary data.</text>
</comment>
<evidence type="ECO:0000313" key="2">
    <source>
        <dbReference type="Proteomes" id="UP000436088"/>
    </source>
</evidence>
<accession>A0A6A2ZTD2</accession>
<dbReference type="SUPFAM" id="SSF82199">
    <property type="entry name" value="SET domain"/>
    <property type="match status" value="1"/>
</dbReference>
<dbReference type="AlphaFoldDB" id="A0A6A2ZTD2"/>